<reference evidence="1 2" key="1">
    <citation type="submission" date="2020-02" db="EMBL/GenBank/DDBJ databases">
        <title>Whole Genome Shotgun Sequence of Streptomyces sp. strain CWH03.</title>
        <authorList>
            <person name="Dohra H."/>
            <person name="Kodani S."/>
            <person name="Yamamura H."/>
        </authorList>
    </citation>
    <scope>NUCLEOTIDE SEQUENCE [LARGE SCALE GENOMIC DNA]</scope>
    <source>
        <strain evidence="1 2">CWH03</strain>
    </source>
</reference>
<evidence type="ECO:0000313" key="2">
    <source>
        <dbReference type="Proteomes" id="UP000484988"/>
    </source>
</evidence>
<accession>A0A6A0B504</accession>
<dbReference type="RefSeq" id="WP_173266527.1">
    <property type="nucleotide sequence ID" value="NZ_BLLG01000021.1"/>
</dbReference>
<organism evidence="1 2">
    <name type="scientific">Streptomyces pacificus</name>
    <dbReference type="NCBI Taxonomy" id="2705029"/>
    <lineage>
        <taxon>Bacteria</taxon>
        <taxon>Bacillati</taxon>
        <taxon>Actinomycetota</taxon>
        <taxon>Actinomycetes</taxon>
        <taxon>Kitasatosporales</taxon>
        <taxon>Streptomycetaceae</taxon>
        <taxon>Streptomyces</taxon>
    </lineage>
</organism>
<keyword evidence="2" id="KW-1185">Reference proteome</keyword>
<gene>
    <name evidence="1" type="ORF">SCWH03_51400</name>
</gene>
<protein>
    <submittedName>
        <fullName evidence="1">Uncharacterized protein</fullName>
    </submittedName>
</protein>
<name>A0A6A0B504_9ACTN</name>
<dbReference type="EMBL" id="BLLG01000021">
    <property type="protein sequence ID" value="GFH38877.1"/>
    <property type="molecule type" value="Genomic_DNA"/>
</dbReference>
<evidence type="ECO:0000313" key="1">
    <source>
        <dbReference type="EMBL" id="GFH38877.1"/>
    </source>
</evidence>
<sequence>MNALTHIERAQFLAAVQDLGQDEEIQEAARRLVLEIEAESPAPWAESDPFAAERYLASRGATPKAAASNAAEFELQSRALYALATGKLAQSFQDIANWFRTHVDGAE</sequence>
<proteinExistence type="predicted"/>
<dbReference type="AlphaFoldDB" id="A0A6A0B504"/>
<comment type="caution">
    <text evidence="1">The sequence shown here is derived from an EMBL/GenBank/DDBJ whole genome shotgun (WGS) entry which is preliminary data.</text>
</comment>
<dbReference type="Proteomes" id="UP000484988">
    <property type="component" value="Unassembled WGS sequence"/>
</dbReference>